<dbReference type="GO" id="GO:0009116">
    <property type="term" value="P:nucleoside metabolic process"/>
    <property type="evidence" value="ECO:0007669"/>
    <property type="project" value="InterPro"/>
</dbReference>
<organism evidence="2 3">
    <name type="scientific">Cladophialophora bantiana (strain ATCC 10958 / CBS 173.52 / CDC B-1940 / NIH 8579)</name>
    <name type="common">Xylohypha bantiana</name>
    <dbReference type="NCBI Taxonomy" id="1442370"/>
    <lineage>
        <taxon>Eukaryota</taxon>
        <taxon>Fungi</taxon>
        <taxon>Dikarya</taxon>
        <taxon>Ascomycota</taxon>
        <taxon>Pezizomycotina</taxon>
        <taxon>Eurotiomycetes</taxon>
        <taxon>Chaetothyriomycetidae</taxon>
        <taxon>Chaetothyriales</taxon>
        <taxon>Herpotrichiellaceae</taxon>
        <taxon>Cladophialophora</taxon>
    </lineage>
</organism>
<dbReference type="Proteomes" id="UP000053789">
    <property type="component" value="Unassembled WGS sequence"/>
</dbReference>
<gene>
    <name evidence="2" type="ORF">Z519_04200</name>
</gene>
<feature type="compositionally biased region" description="Basic and acidic residues" evidence="1">
    <location>
        <begin position="172"/>
        <end position="191"/>
    </location>
</feature>
<reference evidence="2" key="1">
    <citation type="submission" date="2015-01" db="EMBL/GenBank/DDBJ databases">
        <title>The Genome Sequence of Cladophialophora bantiana CBS 173.52.</title>
        <authorList>
            <consortium name="The Broad Institute Genomics Platform"/>
            <person name="Cuomo C."/>
            <person name="de Hoog S."/>
            <person name="Gorbushina A."/>
            <person name="Stielow B."/>
            <person name="Teixiera M."/>
            <person name="Abouelleil A."/>
            <person name="Chapman S.B."/>
            <person name="Priest M."/>
            <person name="Young S.K."/>
            <person name="Wortman J."/>
            <person name="Nusbaum C."/>
            <person name="Birren B."/>
        </authorList>
    </citation>
    <scope>NUCLEOTIDE SEQUENCE [LARGE SCALE GENOMIC DNA]</scope>
    <source>
        <strain evidence="2">CBS 173.52</strain>
    </source>
</reference>
<dbReference type="HOGENOM" id="CLU_1372047_0_0_1"/>
<dbReference type="PANTHER" id="PTHR46082">
    <property type="entry name" value="ATP/GTP-BINDING PROTEIN-RELATED"/>
    <property type="match status" value="1"/>
</dbReference>
<protein>
    <recommendedName>
        <fullName evidence="4">Nucleoside phosphorylase domain-containing protein</fullName>
    </recommendedName>
</protein>
<evidence type="ECO:0000313" key="2">
    <source>
        <dbReference type="EMBL" id="KIW95615.1"/>
    </source>
</evidence>
<dbReference type="GeneID" id="27697128"/>
<dbReference type="RefSeq" id="XP_016622284.1">
    <property type="nucleotide sequence ID" value="XM_016761946.1"/>
</dbReference>
<dbReference type="InterPro" id="IPR035994">
    <property type="entry name" value="Nucleoside_phosphorylase_sf"/>
</dbReference>
<dbReference type="SUPFAM" id="SSF53167">
    <property type="entry name" value="Purine and uridine phosphorylases"/>
    <property type="match status" value="1"/>
</dbReference>
<evidence type="ECO:0008006" key="4">
    <source>
        <dbReference type="Google" id="ProtNLM"/>
    </source>
</evidence>
<dbReference type="PANTHER" id="PTHR46082:SF11">
    <property type="entry name" value="AAA+ ATPASE DOMAIN-CONTAINING PROTEIN-RELATED"/>
    <property type="match status" value="1"/>
</dbReference>
<dbReference type="OrthoDB" id="4160849at2759"/>
<accession>A0A0D2HXF5</accession>
<dbReference type="GO" id="GO:0003824">
    <property type="term" value="F:catalytic activity"/>
    <property type="evidence" value="ECO:0007669"/>
    <property type="project" value="InterPro"/>
</dbReference>
<proteinExistence type="predicted"/>
<evidence type="ECO:0000256" key="1">
    <source>
        <dbReference type="SAM" id="MobiDB-lite"/>
    </source>
</evidence>
<name>A0A0D2HXF5_CLAB1</name>
<keyword evidence="3" id="KW-1185">Reference proteome</keyword>
<dbReference type="AlphaFoldDB" id="A0A0D2HXF5"/>
<dbReference type="VEuPathDB" id="FungiDB:Z519_04200"/>
<sequence length="199" mass="21568">MAQPAKDEYHIGLICALRVEMAATAMLDRDYSIIKGESRDQNTYHAGTIHDHNVVIAGLPAGTDGLGAAANTAKDMIKTFHYFDFILLVGIGGGIPHLEKDIDIRLGDVVVSQPSGTSGSVVQYDKGKAKHGRAFRTQGRSRCAPKCPFDCNHFATSATPCKSKSTNAGIPRRHDPSVSDVWPPRRAERSPLRKQMSSP</sequence>
<dbReference type="Gene3D" id="3.40.50.1580">
    <property type="entry name" value="Nucleoside phosphorylase domain"/>
    <property type="match status" value="1"/>
</dbReference>
<dbReference type="EMBL" id="KN846984">
    <property type="protein sequence ID" value="KIW95615.1"/>
    <property type="molecule type" value="Genomic_DNA"/>
</dbReference>
<dbReference type="InterPro" id="IPR053137">
    <property type="entry name" value="NLR-like"/>
</dbReference>
<feature type="region of interest" description="Disordered" evidence="1">
    <location>
        <begin position="161"/>
        <end position="199"/>
    </location>
</feature>
<evidence type="ECO:0000313" key="3">
    <source>
        <dbReference type="Proteomes" id="UP000053789"/>
    </source>
</evidence>